<protein>
    <recommendedName>
        <fullName evidence="2">RNA helicase aquarius N-terminal domain-containing protein</fullName>
    </recommendedName>
</protein>
<evidence type="ECO:0000313" key="4">
    <source>
        <dbReference type="Proteomes" id="UP000678393"/>
    </source>
</evidence>
<dbReference type="Pfam" id="PF16399">
    <property type="entry name" value="Aquarius_N_1st"/>
    <property type="match status" value="1"/>
</dbReference>
<dbReference type="Proteomes" id="UP000678393">
    <property type="component" value="Unassembled WGS sequence"/>
</dbReference>
<comment type="caution">
    <text evidence="3">The sequence shown here is derived from an EMBL/GenBank/DDBJ whole genome shotgun (WGS) entry which is preliminary data.</text>
</comment>
<evidence type="ECO:0000256" key="1">
    <source>
        <dbReference type="SAM" id="MobiDB-lite"/>
    </source>
</evidence>
<dbReference type="OrthoDB" id="1879at2759"/>
<feature type="domain" description="RNA helicase aquarius N-terminal" evidence="2">
    <location>
        <begin position="38"/>
        <end position="199"/>
    </location>
</feature>
<dbReference type="InterPro" id="IPR032174">
    <property type="entry name" value="Aquarius_N"/>
</dbReference>
<evidence type="ECO:0000313" key="3">
    <source>
        <dbReference type="EMBL" id="CAG5126687.1"/>
    </source>
</evidence>
<reference evidence="3" key="1">
    <citation type="submission" date="2021-04" db="EMBL/GenBank/DDBJ databases">
        <authorList>
            <consortium name="Molecular Ecology Group"/>
        </authorList>
    </citation>
    <scope>NUCLEOTIDE SEQUENCE</scope>
</reference>
<sequence>METVKEEPIESKPIESKPLKSVGKKSSAITVEQIQEDRITELAFKNWSPEARKNNVPFKPQIVEEIYQKELAGSNFSTKRIMMLEFSRYLENYLWPNYKRGKATTAHVMSIAALVNEKFQERVPAWEGFKSLPDEFPYLFKQVLDLCLSSSTVTYKETTVLLIFLIHCFNSLEVELIRERVQRLVSLPIWTNLLLRDSKLSQEELEVVEFERQFLARLIDKFYEILDSIPFKKKIFTHCNGALKKCMPF</sequence>
<name>A0A8S3ZAR8_9EUPU</name>
<proteinExistence type="predicted"/>
<keyword evidence="4" id="KW-1185">Reference proteome</keyword>
<evidence type="ECO:0000259" key="2">
    <source>
        <dbReference type="Pfam" id="PF16399"/>
    </source>
</evidence>
<gene>
    <name evidence="3" type="ORF">CUNI_LOCUS12245</name>
</gene>
<organism evidence="3 4">
    <name type="scientific">Candidula unifasciata</name>
    <dbReference type="NCBI Taxonomy" id="100452"/>
    <lineage>
        <taxon>Eukaryota</taxon>
        <taxon>Metazoa</taxon>
        <taxon>Spiralia</taxon>
        <taxon>Lophotrochozoa</taxon>
        <taxon>Mollusca</taxon>
        <taxon>Gastropoda</taxon>
        <taxon>Heterobranchia</taxon>
        <taxon>Euthyneura</taxon>
        <taxon>Panpulmonata</taxon>
        <taxon>Eupulmonata</taxon>
        <taxon>Stylommatophora</taxon>
        <taxon>Helicina</taxon>
        <taxon>Helicoidea</taxon>
        <taxon>Geomitridae</taxon>
        <taxon>Candidula</taxon>
    </lineage>
</organism>
<dbReference type="AlphaFoldDB" id="A0A8S3ZAR8"/>
<feature type="compositionally biased region" description="Basic and acidic residues" evidence="1">
    <location>
        <begin position="1"/>
        <end position="18"/>
    </location>
</feature>
<feature type="region of interest" description="Disordered" evidence="1">
    <location>
        <begin position="1"/>
        <end position="26"/>
    </location>
</feature>
<dbReference type="EMBL" id="CAJHNH020002427">
    <property type="protein sequence ID" value="CAG5126687.1"/>
    <property type="molecule type" value="Genomic_DNA"/>
</dbReference>
<accession>A0A8S3ZAR8</accession>
<feature type="non-terminal residue" evidence="3">
    <location>
        <position position="249"/>
    </location>
</feature>